<dbReference type="RefSeq" id="WP_345033072.1">
    <property type="nucleotide sequence ID" value="NZ_BAABEY010000036.1"/>
</dbReference>
<accession>A0ABP8MDG1</accession>
<dbReference type="EMBL" id="BAABEY010000036">
    <property type="protein sequence ID" value="GAA4447819.1"/>
    <property type="molecule type" value="Genomic_DNA"/>
</dbReference>
<dbReference type="Proteomes" id="UP001501508">
    <property type="component" value="Unassembled WGS sequence"/>
</dbReference>
<proteinExistence type="predicted"/>
<organism evidence="2 3">
    <name type="scientific">Ravibacter arvi</name>
    <dbReference type="NCBI Taxonomy" id="2051041"/>
    <lineage>
        <taxon>Bacteria</taxon>
        <taxon>Pseudomonadati</taxon>
        <taxon>Bacteroidota</taxon>
        <taxon>Cytophagia</taxon>
        <taxon>Cytophagales</taxon>
        <taxon>Spirosomataceae</taxon>
        <taxon>Ravibacter</taxon>
    </lineage>
</organism>
<name>A0ABP8MDG1_9BACT</name>
<protein>
    <submittedName>
        <fullName evidence="2">Uncharacterized protein</fullName>
    </submittedName>
</protein>
<feature type="region of interest" description="Disordered" evidence="1">
    <location>
        <begin position="98"/>
        <end position="121"/>
    </location>
</feature>
<comment type="caution">
    <text evidence="2">The sequence shown here is derived from an EMBL/GenBank/DDBJ whole genome shotgun (WGS) entry which is preliminary data.</text>
</comment>
<keyword evidence="3" id="KW-1185">Reference proteome</keyword>
<sequence>MRQSVTLLFIFIAAINPTFGQKSCRPGSKCKSTGRTTVVIPPSSVFIEVTDETNGRVVTYRKEFRIDHIPAHRREAYVEYLEDSILYSGTGSFRVAGEATRPKAAPVRRRAQPSQRLAGRR</sequence>
<evidence type="ECO:0000313" key="3">
    <source>
        <dbReference type="Proteomes" id="UP001501508"/>
    </source>
</evidence>
<gene>
    <name evidence="2" type="ORF">GCM10023091_43350</name>
</gene>
<evidence type="ECO:0000313" key="2">
    <source>
        <dbReference type="EMBL" id="GAA4447819.1"/>
    </source>
</evidence>
<reference evidence="3" key="1">
    <citation type="journal article" date="2019" name="Int. J. Syst. Evol. Microbiol.">
        <title>The Global Catalogue of Microorganisms (GCM) 10K type strain sequencing project: providing services to taxonomists for standard genome sequencing and annotation.</title>
        <authorList>
            <consortium name="The Broad Institute Genomics Platform"/>
            <consortium name="The Broad Institute Genome Sequencing Center for Infectious Disease"/>
            <person name="Wu L."/>
            <person name="Ma J."/>
        </authorList>
    </citation>
    <scope>NUCLEOTIDE SEQUENCE [LARGE SCALE GENOMIC DNA]</scope>
    <source>
        <strain evidence="3">JCM 31920</strain>
    </source>
</reference>
<evidence type="ECO:0000256" key="1">
    <source>
        <dbReference type="SAM" id="MobiDB-lite"/>
    </source>
</evidence>